<name>A0A067RCN9_ZOONE</name>
<protein>
    <submittedName>
        <fullName evidence="1">Uncharacterized protein</fullName>
    </submittedName>
</protein>
<dbReference type="Proteomes" id="UP000027135">
    <property type="component" value="Unassembled WGS sequence"/>
</dbReference>
<reference evidence="1 2" key="1">
    <citation type="journal article" date="2014" name="Nat. Commun.">
        <title>Molecular traces of alternative social organization in a termite genome.</title>
        <authorList>
            <person name="Terrapon N."/>
            <person name="Li C."/>
            <person name="Robertson H.M."/>
            <person name="Ji L."/>
            <person name="Meng X."/>
            <person name="Booth W."/>
            <person name="Chen Z."/>
            <person name="Childers C.P."/>
            <person name="Glastad K.M."/>
            <person name="Gokhale K."/>
            <person name="Gowin J."/>
            <person name="Gronenberg W."/>
            <person name="Hermansen R.A."/>
            <person name="Hu H."/>
            <person name="Hunt B.G."/>
            <person name="Huylmans A.K."/>
            <person name="Khalil S.M."/>
            <person name="Mitchell R.D."/>
            <person name="Munoz-Torres M.C."/>
            <person name="Mustard J.A."/>
            <person name="Pan H."/>
            <person name="Reese J.T."/>
            <person name="Scharf M.E."/>
            <person name="Sun F."/>
            <person name="Vogel H."/>
            <person name="Xiao J."/>
            <person name="Yang W."/>
            <person name="Yang Z."/>
            <person name="Yang Z."/>
            <person name="Zhou J."/>
            <person name="Zhu J."/>
            <person name="Brent C.S."/>
            <person name="Elsik C.G."/>
            <person name="Goodisman M.A."/>
            <person name="Liberles D.A."/>
            <person name="Roe R.M."/>
            <person name="Vargo E.L."/>
            <person name="Vilcinskas A."/>
            <person name="Wang J."/>
            <person name="Bornberg-Bauer E."/>
            <person name="Korb J."/>
            <person name="Zhang G."/>
            <person name="Liebig J."/>
        </authorList>
    </citation>
    <scope>NUCLEOTIDE SEQUENCE [LARGE SCALE GENOMIC DNA]</scope>
    <source>
        <tissue evidence="1">Whole organism</tissue>
    </source>
</reference>
<sequence length="109" mass="12430">MFTNASYWHSPGTEPLSPLTMGQLLDVAAERWGDREAVVSVFQNHRITFKQVLNKVTYKNFLSFICNVSAALPWTRGILCLEAVIVGRHLTKTIIREEKQQHNCRQGCL</sequence>
<dbReference type="EMBL" id="KK852550">
    <property type="protein sequence ID" value="KDR21517.1"/>
    <property type="molecule type" value="Genomic_DNA"/>
</dbReference>
<gene>
    <name evidence="1" type="ORF">L798_02982</name>
</gene>
<dbReference type="InParanoid" id="A0A067RCN9"/>
<organism evidence="1 2">
    <name type="scientific">Zootermopsis nevadensis</name>
    <name type="common">Dampwood termite</name>
    <dbReference type="NCBI Taxonomy" id="136037"/>
    <lineage>
        <taxon>Eukaryota</taxon>
        <taxon>Metazoa</taxon>
        <taxon>Ecdysozoa</taxon>
        <taxon>Arthropoda</taxon>
        <taxon>Hexapoda</taxon>
        <taxon>Insecta</taxon>
        <taxon>Pterygota</taxon>
        <taxon>Neoptera</taxon>
        <taxon>Polyneoptera</taxon>
        <taxon>Dictyoptera</taxon>
        <taxon>Blattodea</taxon>
        <taxon>Blattoidea</taxon>
        <taxon>Termitoidae</taxon>
        <taxon>Termopsidae</taxon>
        <taxon>Zootermopsis</taxon>
    </lineage>
</organism>
<dbReference type="STRING" id="136037.A0A067RCN9"/>
<keyword evidence="2" id="KW-1185">Reference proteome</keyword>
<evidence type="ECO:0000313" key="2">
    <source>
        <dbReference type="Proteomes" id="UP000027135"/>
    </source>
</evidence>
<evidence type="ECO:0000313" key="1">
    <source>
        <dbReference type="EMBL" id="KDR21517.1"/>
    </source>
</evidence>
<dbReference type="AlphaFoldDB" id="A0A067RCN9"/>
<proteinExistence type="predicted"/>
<accession>A0A067RCN9</accession>